<evidence type="ECO:0000313" key="3">
    <source>
        <dbReference type="Proteomes" id="UP000054695"/>
    </source>
</evidence>
<feature type="compositionally biased region" description="Low complexity" evidence="1">
    <location>
        <begin position="42"/>
        <end position="66"/>
    </location>
</feature>
<dbReference type="AlphaFoldDB" id="A0A0W0RSW5"/>
<comment type="caution">
    <text evidence="2">The sequence shown here is derived from an EMBL/GenBank/DDBJ whole genome shotgun (WGS) entry which is preliminary data.</text>
</comment>
<organism evidence="2 3">
    <name type="scientific">Legionella bozemanae</name>
    <name type="common">Fluoribacter bozemanae</name>
    <dbReference type="NCBI Taxonomy" id="447"/>
    <lineage>
        <taxon>Bacteria</taxon>
        <taxon>Pseudomonadati</taxon>
        <taxon>Pseudomonadota</taxon>
        <taxon>Gammaproteobacteria</taxon>
        <taxon>Legionellales</taxon>
        <taxon>Legionellaceae</taxon>
        <taxon>Legionella</taxon>
    </lineage>
</organism>
<gene>
    <name evidence="2" type="ORF">Lboz_1596</name>
</gene>
<dbReference type="PATRIC" id="fig|447.4.peg.1703"/>
<evidence type="ECO:0000256" key="1">
    <source>
        <dbReference type="SAM" id="MobiDB-lite"/>
    </source>
</evidence>
<accession>A0A0W0RSW5</accession>
<dbReference type="EMBL" id="LNXU01000017">
    <property type="protein sequence ID" value="KTC74156.1"/>
    <property type="molecule type" value="Genomic_DNA"/>
</dbReference>
<feature type="region of interest" description="Disordered" evidence="1">
    <location>
        <begin position="1"/>
        <end position="84"/>
    </location>
</feature>
<sequence length="84" mass="9948">MRKHGHQQNPHEHTHPSTVQPHAHTTVVVTTPMLGAHPNSFYYHSHQQPYYIPQQHHSHQPYPHQQPHAHEHHHDEHTHSHTPK</sequence>
<evidence type="ECO:0000313" key="2">
    <source>
        <dbReference type="EMBL" id="KTC74156.1"/>
    </source>
</evidence>
<dbReference type="STRING" id="447.Lboz_1596"/>
<dbReference type="Proteomes" id="UP000054695">
    <property type="component" value="Unassembled WGS sequence"/>
</dbReference>
<proteinExistence type="predicted"/>
<protein>
    <submittedName>
        <fullName evidence="2">Uncharacterized protein</fullName>
    </submittedName>
</protein>
<dbReference type="RefSeq" id="WP_058459243.1">
    <property type="nucleotide sequence ID" value="NZ_CAAAIY010000001.1"/>
</dbReference>
<reference evidence="2 3" key="1">
    <citation type="submission" date="2015-11" db="EMBL/GenBank/DDBJ databases">
        <title>Genomic analysis of 38 Legionella species identifies large and diverse effector repertoires.</title>
        <authorList>
            <person name="Burstein D."/>
            <person name="Amaro F."/>
            <person name="Zusman T."/>
            <person name="Lifshitz Z."/>
            <person name="Cohen O."/>
            <person name="Gilbert J.A."/>
            <person name="Pupko T."/>
            <person name="Shuman H.A."/>
            <person name="Segal G."/>
        </authorList>
    </citation>
    <scope>NUCLEOTIDE SEQUENCE [LARGE SCALE GENOMIC DNA]</scope>
    <source>
        <strain evidence="2 3">WIGA</strain>
    </source>
</reference>
<keyword evidence="3" id="KW-1185">Reference proteome</keyword>
<feature type="compositionally biased region" description="Basic and acidic residues" evidence="1">
    <location>
        <begin position="68"/>
        <end position="84"/>
    </location>
</feature>
<name>A0A0W0RSW5_LEGBO</name>